<keyword evidence="2" id="KW-1003">Cell membrane</keyword>
<dbReference type="AlphaFoldDB" id="A0A2M9G776"/>
<keyword evidence="3 6" id="KW-0812">Transmembrane</keyword>
<evidence type="ECO:0000256" key="1">
    <source>
        <dbReference type="ARBA" id="ARBA00004651"/>
    </source>
</evidence>
<evidence type="ECO:0000313" key="7">
    <source>
        <dbReference type="EMBL" id="PJK31551.1"/>
    </source>
</evidence>
<feature type="transmembrane region" description="Helical" evidence="6">
    <location>
        <begin position="369"/>
        <end position="386"/>
    </location>
</feature>
<dbReference type="PANTHER" id="PTHR30250">
    <property type="entry name" value="PST FAMILY PREDICTED COLANIC ACID TRANSPORTER"/>
    <property type="match status" value="1"/>
</dbReference>
<name>A0A2M9G776_9PROT</name>
<feature type="transmembrane region" description="Helical" evidence="6">
    <location>
        <begin position="160"/>
        <end position="180"/>
    </location>
</feature>
<evidence type="ECO:0000256" key="2">
    <source>
        <dbReference type="ARBA" id="ARBA00022475"/>
    </source>
</evidence>
<dbReference type="RefSeq" id="WP_109794377.1">
    <property type="nucleotide sequence ID" value="NZ_PHIG01000004.1"/>
</dbReference>
<gene>
    <name evidence="7" type="ORF">CVT23_00390</name>
</gene>
<dbReference type="EMBL" id="PHIG01000004">
    <property type="protein sequence ID" value="PJK31551.1"/>
    <property type="molecule type" value="Genomic_DNA"/>
</dbReference>
<keyword evidence="8" id="KW-1185">Reference proteome</keyword>
<feature type="transmembrane region" description="Helical" evidence="6">
    <location>
        <begin position="192"/>
        <end position="213"/>
    </location>
</feature>
<evidence type="ECO:0000256" key="6">
    <source>
        <dbReference type="SAM" id="Phobius"/>
    </source>
</evidence>
<dbReference type="Pfam" id="PF01554">
    <property type="entry name" value="MatE"/>
    <property type="match status" value="1"/>
</dbReference>
<feature type="transmembrane region" description="Helical" evidence="6">
    <location>
        <begin position="309"/>
        <end position="331"/>
    </location>
</feature>
<evidence type="ECO:0000256" key="3">
    <source>
        <dbReference type="ARBA" id="ARBA00022692"/>
    </source>
</evidence>
<evidence type="ECO:0000256" key="5">
    <source>
        <dbReference type="ARBA" id="ARBA00023136"/>
    </source>
</evidence>
<feature type="transmembrane region" description="Helical" evidence="6">
    <location>
        <begin position="276"/>
        <end position="297"/>
    </location>
</feature>
<organism evidence="7 8">
    <name type="scientific">Minwuia thermotolerans</name>
    <dbReference type="NCBI Taxonomy" id="2056226"/>
    <lineage>
        <taxon>Bacteria</taxon>
        <taxon>Pseudomonadati</taxon>
        <taxon>Pseudomonadota</taxon>
        <taxon>Alphaproteobacteria</taxon>
        <taxon>Minwuiales</taxon>
        <taxon>Minwuiaceae</taxon>
        <taxon>Minwuia</taxon>
    </lineage>
</organism>
<keyword evidence="4 6" id="KW-1133">Transmembrane helix</keyword>
<dbReference type="InterPro" id="IPR050833">
    <property type="entry name" value="Poly_Biosynth_Transport"/>
</dbReference>
<feature type="transmembrane region" description="Helical" evidence="6">
    <location>
        <begin position="233"/>
        <end position="255"/>
    </location>
</feature>
<dbReference type="Proteomes" id="UP000229498">
    <property type="component" value="Unassembled WGS sequence"/>
</dbReference>
<evidence type="ECO:0000256" key="4">
    <source>
        <dbReference type="ARBA" id="ARBA00022989"/>
    </source>
</evidence>
<feature type="transmembrane region" description="Helical" evidence="6">
    <location>
        <begin position="136"/>
        <end position="154"/>
    </location>
</feature>
<proteinExistence type="predicted"/>
<evidence type="ECO:0000313" key="8">
    <source>
        <dbReference type="Proteomes" id="UP000229498"/>
    </source>
</evidence>
<dbReference type="GO" id="GO:0015297">
    <property type="term" value="F:antiporter activity"/>
    <property type="evidence" value="ECO:0007669"/>
    <property type="project" value="InterPro"/>
</dbReference>
<accession>A0A2M9G776</accession>
<reference evidence="7 8" key="1">
    <citation type="submission" date="2017-11" db="EMBL/GenBank/DDBJ databases">
        <title>Draft genome sequence of Rhizobiales bacterium SY3-13.</title>
        <authorList>
            <person name="Sun C."/>
        </authorList>
    </citation>
    <scope>NUCLEOTIDE SEQUENCE [LARGE SCALE GENOMIC DNA]</scope>
    <source>
        <strain evidence="7 8">SY3-13</strain>
    </source>
</reference>
<feature type="transmembrane region" description="Helical" evidence="6">
    <location>
        <begin position="12"/>
        <end position="31"/>
    </location>
</feature>
<protein>
    <submittedName>
        <fullName evidence="7">Uncharacterized protein</fullName>
    </submittedName>
</protein>
<dbReference type="PANTHER" id="PTHR30250:SF11">
    <property type="entry name" value="O-ANTIGEN TRANSPORTER-RELATED"/>
    <property type="match status" value="1"/>
</dbReference>
<feature type="transmembrane region" description="Helical" evidence="6">
    <location>
        <begin position="343"/>
        <end position="363"/>
    </location>
</feature>
<dbReference type="GO" id="GO:0042910">
    <property type="term" value="F:xenobiotic transmembrane transporter activity"/>
    <property type="evidence" value="ECO:0007669"/>
    <property type="project" value="InterPro"/>
</dbReference>
<feature type="transmembrane region" description="Helical" evidence="6">
    <location>
        <begin position="91"/>
        <end position="116"/>
    </location>
</feature>
<dbReference type="GO" id="GO:0005886">
    <property type="term" value="C:plasma membrane"/>
    <property type="evidence" value="ECO:0007669"/>
    <property type="project" value="UniProtKB-SubCell"/>
</dbReference>
<comment type="caution">
    <text evidence="7">The sequence shown here is derived from an EMBL/GenBank/DDBJ whole genome shotgun (WGS) entry which is preliminary data.</text>
</comment>
<dbReference type="InterPro" id="IPR002528">
    <property type="entry name" value="MATE_fam"/>
</dbReference>
<comment type="subcellular location">
    <subcellularLocation>
        <location evidence="1">Cell membrane</location>
        <topology evidence="1">Multi-pass membrane protein</topology>
    </subcellularLocation>
</comment>
<sequence length="418" mass="43693">MVLTRLLSPADFGFYTVFAQIVAVGAMLQSFGMQTGVTKLAGIAGGAGAWDRARAILKATALIFAAVGIALTAVLLGLWPAMEASLFKRELGWLMAGLIAVVILTRAAEEIGSAFLRGVGRVRSGALLLSAPREGLVFLAALALLAGGQAAGVWAVVEIYAAASALIALLTMALCLRFVARHSGGPPADEAFGARHLAMLSAPMLLHSSGALVLKATDVWILSLYRDATEVALYGAAIRVTNLVIFGLSVINMALPQLLAALHAEGRIRDFERMARIAATWSTVVSVPVFVLIVLFAEPMLDLLFGAPYGEAATVLIILAAGHVVSAVVGSPGMMLQMAGHQNLMSALTLGALAVNVIANILVVEQHGATGVAVVTALTITARMALHTYFAWRLTGALSLPDPKTLTFGALRSILRRR</sequence>
<feature type="transmembrane region" description="Helical" evidence="6">
    <location>
        <begin position="59"/>
        <end position="79"/>
    </location>
</feature>
<keyword evidence="5 6" id="KW-0472">Membrane</keyword>